<evidence type="ECO:0000256" key="7">
    <source>
        <dbReference type="ARBA" id="ARBA00064137"/>
    </source>
</evidence>
<dbReference type="EMBL" id="UYYG01000012">
    <property type="protein sequence ID" value="VDN51042.1"/>
    <property type="molecule type" value="Genomic_DNA"/>
</dbReference>
<dbReference type="WBParaSite" id="DME_0000607601-mRNA-1">
    <property type="protein sequence ID" value="DME_0000607601-mRNA-1"/>
    <property type="gene ID" value="DME_0000607601"/>
</dbReference>
<dbReference type="PANTHER" id="PTHR10792">
    <property type="entry name" value="60S RIBOSOMAL PROTEIN L24"/>
    <property type="match status" value="1"/>
</dbReference>
<feature type="compositionally biased region" description="Basic and acidic residues" evidence="8">
    <location>
        <begin position="150"/>
        <end position="168"/>
    </location>
</feature>
<evidence type="ECO:0000313" key="13">
    <source>
        <dbReference type="WBParaSite" id="DME_0000607601-mRNA-1"/>
    </source>
</evidence>
<proteinExistence type="inferred from homology"/>
<dbReference type="CDD" id="cd00472">
    <property type="entry name" value="Ribosomal_L24e_L24"/>
    <property type="match status" value="1"/>
</dbReference>
<gene>
    <name evidence="10" type="ORF">DME_LOCUS1015</name>
</gene>
<evidence type="ECO:0000256" key="6">
    <source>
        <dbReference type="ARBA" id="ARBA00059003"/>
    </source>
</evidence>
<dbReference type="GO" id="GO:0005730">
    <property type="term" value="C:nucleolus"/>
    <property type="evidence" value="ECO:0007669"/>
    <property type="project" value="TreeGrafter"/>
</dbReference>
<protein>
    <recommendedName>
        <fullName evidence="5">Probable ribosome biogenesis protein RLP24</fullName>
    </recommendedName>
</protein>
<evidence type="ECO:0000256" key="4">
    <source>
        <dbReference type="ARBA" id="ARBA00023242"/>
    </source>
</evidence>
<reference evidence="13" key="1">
    <citation type="submission" date="2017-02" db="UniProtKB">
        <authorList>
            <consortium name="WormBaseParasite"/>
        </authorList>
    </citation>
    <scope>IDENTIFICATION</scope>
</reference>
<dbReference type="PROSITE" id="PS01073">
    <property type="entry name" value="RIBOSOMAL_L24E"/>
    <property type="match status" value="1"/>
</dbReference>
<dbReference type="InterPro" id="IPR056366">
    <property type="entry name" value="Ribosomal_eL24"/>
</dbReference>
<dbReference type="STRING" id="318479.A0A0N4UF77"/>
<keyword evidence="12" id="KW-1185">Reference proteome</keyword>
<dbReference type="FunFam" id="2.30.170.20:FF:000001">
    <property type="entry name" value="probable ribosome biogenesis protein RLP24"/>
    <property type="match status" value="1"/>
</dbReference>
<dbReference type="AlphaFoldDB" id="A0A0N4UF77"/>
<dbReference type="InterPro" id="IPR023442">
    <property type="entry name" value="Ribosomal_eL24_CS"/>
</dbReference>
<evidence type="ECO:0000313" key="12">
    <source>
        <dbReference type="Proteomes" id="UP000274756"/>
    </source>
</evidence>
<comment type="similarity">
    <text evidence="2">Belongs to the eukaryotic ribosomal protein eL24 family.</text>
</comment>
<feature type="region of interest" description="Disordered" evidence="8">
    <location>
        <begin position="144"/>
        <end position="168"/>
    </location>
</feature>
<dbReference type="Gene3D" id="2.30.170.20">
    <property type="entry name" value="Ribosomal protein L24e"/>
    <property type="match status" value="1"/>
</dbReference>
<reference evidence="10 12" key="2">
    <citation type="submission" date="2018-11" db="EMBL/GenBank/DDBJ databases">
        <authorList>
            <consortium name="Pathogen Informatics"/>
        </authorList>
    </citation>
    <scope>NUCLEOTIDE SEQUENCE [LARGE SCALE GENOMIC DNA]</scope>
</reference>
<keyword evidence="4" id="KW-0539">Nucleus</keyword>
<dbReference type="Proteomes" id="UP000274756">
    <property type="component" value="Unassembled WGS sequence"/>
</dbReference>
<dbReference type="OrthoDB" id="10262490at2759"/>
<keyword evidence="3" id="KW-0690">Ribosome biogenesis</keyword>
<evidence type="ECO:0000256" key="8">
    <source>
        <dbReference type="SAM" id="MobiDB-lite"/>
    </source>
</evidence>
<dbReference type="InterPro" id="IPR038630">
    <property type="entry name" value="L24e/L24_sf"/>
</dbReference>
<comment type="subunit">
    <text evidence="7">Associated with nucleolar and cytoplasmic pre-60S particles. At the end of biogenesis it dissociates from cytoplasmic pre-60S particles and is likely to be exchanged for its ribosomal homologue, RPL24.</text>
</comment>
<accession>A0A0N4UF77</accession>
<dbReference type="Proteomes" id="UP000038040">
    <property type="component" value="Unplaced"/>
</dbReference>
<organism evidence="11 13">
    <name type="scientific">Dracunculus medinensis</name>
    <name type="common">Guinea worm</name>
    <dbReference type="NCBI Taxonomy" id="318479"/>
    <lineage>
        <taxon>Eukaryota</taxon>
        <taxon>Metazoa</taxon>
        <taxon>Ecdysozoa</taxon>
        <taxon>Nematoda</taxon>
        <taxon>Chromadorea</taxon>
        <taxon>Rhabditida</taxon>
        <taxon>Spirurina</taxon>
        <taxon>Dracunculoidea</taxon>
        <taxon>Dracunculidae</taxon>
        <taxon>Dracunculus</taxon>
    </lineage>
</organism>
<evidence type="ECO:0000313" key="11">
    <source>
        <dbReference type="Proteomes" id="UP000038040"/>
    </source>
</evidence>
<feature type="domain" description="TRASH" evidence="9">
    <location>
        <begin position="6"/>
        <end position="44"/>
    </location>
</feature>
<dbReference type="GO" id="GO:0042273">
    <property type="term" value="P:ribosomal large subunit biogenesis"/>
    <property type="evidence" value="ECO:0007669"/>
    <property type="project" value="TreeGrafter"/>
</dbReference>
<dbReference type="PANTHER" id="PTHR10792:SF8">
    <property type="entry name" value="RIBOSOME BIOGENESIS PROTEIN RLP24-RELATED"/>
    <property type="match status" value="1"/>
</dbReference>
<dbReference type="InterPro" id="IPR011017">
    <property type="entry name" value="TRASH_dom"/>
</dbReference>
<comment type="function">
    <text evidence="6">Involved in the biogenesis of the 60S ribosomal subunit. Ensures the docking of NOG1 to pre-60S particles.</text>
</comment>
<dbReference type="SMART" id="SM00746">
    <property type="entry name" value="TRASH"/>
    <property type="match status" value="1"/>
</dbReference>
<evidence type="ECO:0000259" key="9">
    <source>
        <dbReference type="SMART" id="SM00746"/>
    </source>
</evidence>
<evidence type="ECO:0000256" key="1">
    <source>
        <dbReference type="ARBA" id="ARBA00004123"/>
    </source>
</evidence>
<evidence type="ECO:0000313" key="10">
    <source>
        <dbReference type="EMBL" id="VDN51042.1"/>
    </source>
</evidence>
<dbReference type="Pfam" id="PF01246">
    <property type="entry name" value="Ribosomal_L24e"/>
    <property type="match status" value="1"/>
</dbReference>
<dbReference type="SUPFAM" id="SSF57716">
    <property type="entry name" value="Glucocorticoid receptor-like (DNA-binding domain)"/>
    <property type="match status" value="1"/>
</dbReference>
<sequence length="168" mass="20131">MRIEKCYFCSSNIYPGHGITFVRNDCSILRFCRSKCHKLFKKRRNPRKARWTKASRFARGKELKNDSISLLENRKNEPIKYERELWINAVEALKETVTIRQRRYDTHIKKTLQPGKIVKRLGDLNKARKKIHLIRAPVVSKNVMNEEETEKNKWNNKEEETEKQMELN</sequence>
<comment type="subcellular location">
    <subcellularLocation>
        <location evidence="1">Nucleus</location>
    </subcellularLocation>
</comment>
<name>A0A0N4UF77_DRAME</name>
<evidence type="ECO:0000256" key="2">
    <source>
        <dbReference type="ARBA" id="ARBA00005647"/>
    </source>
</evidence>
<evidence type="ECO:0000256" key="3">
    <source>
        <dbReference type="ARBA" id="ARBA00022517"/>
    </source>
</evidence>
<evidence type="ECO:0000256" key="5">
    <source>
        <dbReference type="ARBA" id="ARBA00039784"/>
    </source>
</evidence>
<dbReference type="GO" id="GO:0003735">
    <property type="term" value="F:structural constituent of ribosome"/>
    <property type="evidence" value="ECO:0007669"/>
    <property type="project" value="InterPro"/>
</dbReference>
<dbReference type="InterPro" id="IPR000988">
    <property type="entry name" value="Ribosomal_eL24-rel_N"/>
</dbReference>